<dbReference type="Proteomes" id="UP000094291">
    <property type="component" value="Unassembled WGS sequence"/>
</dbReference>
<dbReference type="InterPro" id="IPR027359">
    <property type="entry name" value="Volt_channel_dom_sf"/>
</dbReference>
<feature type="transmembrane region" description="Helical" evidence="5">
    <location>
        <begin position="101"/>
        <end position="124"/>
    </location>
</feature>
<feature type="transmembrane region" description="Helical" evidence="5">
    <location>
        <begin position="70"/>
        <end position="94"/>
    </location>
</feature>
<keyword evidence="4 5" id="KW-0472">Membrane</keyword>
<dbReference type="EMBL" id="MDTQ01000001">
    <property type="protein sequence ID" value="ODC05217.1"/>
    <property type="molecule type" value="Genomic_DNA"/>
</dbReference>
<evidence type="ECO:0000256" key="3">
    <source>
        <dbReference type="ARBA" id="ARBA00022989"/>
    </source>
</evidence>
<name>A0A1E2VE11_9GAMM</name>
<dbReference type="Gene3D" id="1.20.120.350">
    <property type="entry name" value="Voltage-gated potassium channels. Chain C"/>
    <property type="match status" value="1"/>
</dbReference>
<dbReference type="GO" id="GO:0016020">
    <property type="term" value="C:membrane"/>
    <property type="evidence" value="ECO:0007669"/>
    <property type="project" value="UniProtKB-SubCell"/>
</dbReference>
<evidence type="ECO:0000256" key="5">
    <source>
        <dbReference type="SAM" id="Phobius"/>
    </source>
</evidence>
<reference evidence="6 7" key="1">
    <citation type="submission" date="2016-08" db="EMBL/GenBank/DDBJ databases">
        <authorList>
            <person name="Seilhamer J.J."/>
        </authorList>
    </citation>
    <scope>NUCLEOTIDE SEQUENCE [LARGE SCALE GENOMIC DNA]</scope>
    <source>
        <strain evidence="6 7">PH27A</strain>
    </source>
</reference>
<evidence type="ECO:0000256" key="2">
    <source>
        <dbReference type="ARBA" id="ARBA00022692"/>
    </source>
</evidence>
<keyword evidence="2 5" id="KW-0812">Transmembrane</keyword>
<organism evidence="6 7">
    <name type="scientific">Terasakiispira papahanaumokuakeensis</name>
    <dbReference type="NCBI Taxonomy" id="197479"/>
    <lineage>
        <taxon>Bacteria</taxon>
        <taxon>Pseudomonadati</taxon>
        <taxon>Pseudomonadota</taxon>
        <taxon>Gammaproteobacteria</taxon>
        <taxon>Oceanospirillales</taxon>
        <taxon>Terasakiispira</taxon>
    </lineage>
</organism>
<evidence type="ECO:0000256" key="1">
    <source>
        <dbReference type="ARBA" id="ARBA00004141"/>
    </source>
</evidence>
<evidence type="ECO:0000313" key="6">
    <source>
        <dbReference type="EMBL" id="ODC05217.1"/>
    </source>
</evidence>
<comment type="subcellular location">
    <subcellularLocation>
        <location evidence="1">Membrane</location>
        <topology evidence="1">Multi-pass membrane protein</topology>
    </subcellularLocation>
</comment>
<sequence>MHETQALAPRALSRERWQLAWDGLIVMLVVINLGLLLFDTLYLIEPFQQTLASLSPSFDHFYATTIHARFYTIDLVFVSIFVLDVLLGWVMAIVEKRYHRWFFYPFVHWYDVLGCIPLGGLRWLRALRIISLLYRLQRLSLIDMRRWYLVRGLYKYYGVLLEEVSDRVAIRLLGSLQEEIRHSNHLSSRISKEILAPRKTQLVDEIVQRLHHGVSQLHVQNRDLLTRYINALVTRTLYESPEIKRLHKLPMGQQLTRGLDQTLSRLAAQSAHELLSSMRSPECTQLMKHAIEGGLDSLLHTDERSDRVTEEVMVEMLALLKEQVATQRWKQSPSPHPDD</sequence>
<evidence type="ECO:0000313" key="7">
    <source>
        <dbReference type="Proteomes" id="UP000094291"/>
    </source>
</evidence>
<comment type="caution">
    <text evidence="6">The sequence shown here is derived from an EMBL/GenBank/DDBJ whole genome shotgun (WGS) entry which is preliminary data.</text>
</comment>
<protein>
    <submittedName>
        <fullName evidence="6">Preprotein translocase subunit SecA</fullName>
    </submittedName>
</protein>
<keyword evidence="7" id="KW-1185">Reference proteome</keyword>
<dbReference type="STRING" id="197479.BFW38_05600"/>
<dbReference type="OrthoDB" id="974877at2"/>
<keyword evidence="3 5" id="KW-1133">Transmembrane helix</keyword>
<gene>
    <name evidence="6" type="ORF">BFW38_05600</name>
</gene>
<dbReference type="AlphaFoldDB" id="A0A1E2VE11"/>
<proteinExistence type="predicted"/>
<evidence type="ECO:0000256" key="4">
    <source>
        <dbReference type="ARBA" id="ARBA00023136"/>
    </source>
</evidence>
<dbReference type="SUPFAM" id="SSF81324">
    <property type="entry name" value="Voltage-gated potassium channels"/>
    <property type="match status" value="1"/>
</dbReference>
<feature type="transmembrane region" description="Helical" evidence="5">
    <location>
        <begin position="21"/>
        <end position="44"/>
    </location>
</feature>
<accession>A0A1E2VE11</accession>